<feature type="region of interest" description="Disordered" evidence="1">
    <location>
        <begin position="58"/>
        <end position="95"/>
    </location>
</feature>
<dbReference type="AlphaFoldDB" id="A0A7R9EPF4"/>
<sequence>MEDDFDSQDNLFLPETTSLCTLLPPRYFMSQSEFISLYSWDNVAPSFDLVPRSPLKCDEPRCTSSSRSTENIPNSSSPFVKQTSEDAAPIPGSSRPNLTLGLDELPPDVMEIILSFLTFKEVASLRVLCRQVHYSCGRIIRIGFRRLERAIDKRLNLLRSEIAAISDTRLVNRKVLLYRCYNVLEMLRAELRMVIVLCRSVLQDEDKCFPGGNILDHFYSVLHKVDIQDIPQWAVESNVTCQLLTTVKRFLEGYQRHCDSVPLGVRVVDLLDILVGADYSLNILYDPRAGTCHVGAVYELCNAKFLTYPLNVLNKETAGARLTAEEIQSLAAYYVTTHGECLEEIQFLSAYYVITRRFGTTVTLSRGESVSGCLLCHNGECLEEIQSLAAYYVTTVRYNNRLLLREEQYRRECKLSRFIQTSPGTHDISSSSGAKSSLCRPPREYSSRVCQERVVLSSDDPVVSETYLHHSGKQPHLHGLRCGIDLTCSLGEAPLEVLRAWNKLSSQNGPVSSPVEEGRLTTIKQQEHCWPIEDEASNIEYTSSAPRVSVYSVTGDLRIVLPDTESADEIYKLIVNVCAEMDIALATNFNSSITKEEEQIQFLLQVIEMNRKR</sequence>
<accession>A0A7R9EPF4</accession>
<gene>
    <name evidence="3" type="ORF">TBIB3V08_LOCUS1333</name>
</gene>
<evidence type="ECO:0000259" key="2">
    <source>
        <dbReference type="PROSITE" id="PS50181"/>
    </source>
</evidence>
<proteinExistence type="predicted"/>
<protein>
    <recommendedName>
        <fullName evidence="2">F-box domain-containing protein</fullName>
    </recommendedName>
</protein>
<feature type="compositionally biased region" description="Polar residues" evidence="1">
    <location>
        <begin position="62"/>
        <end position="82"/>
    </location>
</feature>
<name>A0A7R9EPF4_9NEOP</name>
<feature type="domain" description="F-box" evidence="2">
    <location>
        <begin position="99"/>
        <end position="147"/>
    </location>
</feature>
<dbReference type="Pfam" id="PF00646">
    <property type="entry name" value="F-box"/>
    <property type="match status" value="1"/>
</dbReference>
<dbReference type="PROSITE" id="PS50181">
    <property type="entry name" value="FBOX"/>
    <property type="match status" value="1"/>
</dbReference>
<dbReference type="SUPFAM" id="SSF81383">
    <property type="entry name" value="F-box domain"/>
    <property type="match status" value="1"/>
</dbReference>
<dbReference type="EMBL" id="OD564520">
    <property type="protein sequence ID" value="CAD7438747.1"/>
    <property type="molecule type" value="Genomic_DNA"/>
</dbReference>
<reference evidence="3" key="1">
    <citation type="submission" date="2020-11" db="EMBL/GenBank/DDBJ databases">
        <authorList>
            <person name="Tran Van P."/>
        </authorList>
    </citation>
    <scope>NUCLEOTIDE SEQUENCE</scope>
</reference>
<organism evidence="3">
    <name type="scientific">Timema bartmani</name>
    <dbReference type="NCBI Taxonomy" id="61472"/>
    <lineage>
        <taxon>Eukaryota</taxon>
        <taxon>Metazoa</taxon>
        <taxon>Ecdysozoa</taxon>
        <taxon>Arthropoda</taxon>
        <taxon>Hexapoda</taxon>
        <taxon>Insecta</taxon>
        <taxon>Pterygota</taxon>
        <taxon>Neoptera</taxon>
        <taxon>Polyneoptera</taxon>
        <taxon>Phasmatodea</taxon>
        <taxon>Timematodea</taxon>
        <taxon>Timematoidea</taxon>
        <taxon>Timematidae</taxon>
        <taxon>Timema</taxon>
    </lineage>
</organism>
<dbReference type="InterPro" id="IPR036047">
    <property type="entry name" value="F-box-like_dom_sf"/>
</dbReference>
<evidence type="ECO:0000256" key="1">
    <source>
        <dbReference type="SAM" id="MobiDB-lite"/>
    </source>
</evidence>
<evidence type="ECO:0000313" key="3">
    <source>
        <dbReference type="EMBL" id="CAD7438747.1"/>
    </source>
</evidence>
<dbReference type="InterPro" id="IPR001810">
    <property type="entry name" value="F-box_dom"/>
</dbReference>